<feature type="binding site" evidence="8">
    <location>
        <position position="178"/>
    </location>
    <ligand>
        <name>UDP-N-acetyl-alpha-D-muramoyl-L-alanyl-D-glutamate</name>
        <dbReference type="ChEBI" id="CHEBI:83900"/>
    </ligand>
</feature>
<keyword evidence="8" id="KW-0547">Nucleotide-binding</keyword>
<evidence type="ECO:0000259" key="12">
    <source>
        <dbReference type="Pfam" id="PF08245"/>
    </source>
</evidence>
<reference evidence="13" key="1">
    <citation type="journal article" date="2018" name="Antonie Van Leeuwenhoek">
        <title>Proteinivorax hydrogeniformans sp. nov., an anaerobic, haloalkaliphilic bacterium fermenting proteinaceous compounds with high hydrogen production.</title>
        <authorList>
            <person name="Boltyanskaya Y."/>
            <person name="Detkova E."/>
            <person name="Pimenov N."/>
            <person name="Kevbrin V."/>
        </authorList>
    </citation>
    <scope>NUCLEOTIDE SEQUENCE</scope>
    <source>
        <strain evidence="13">Z-710</strain>
    </source>
</reference>
<dbReference type="InterPro" id="IPR000713">
    <property type="entry name" value="Mur_ligase_N"/>
</dbReference>
<comment type="pathway">
    <text evidence="1 8 9">Cell wall biogenesis; peptidoglycan biosynthesis.</text>
</comment>
<keyword evidence="4 8" id="KW-0133">Cell shape</keyword>
<evidence type="ECO:0000256" key="2">
    <source>
        <dbReference type="ARBA" id="ARBA00005898"/>
    </source>
</evidence>
<dbReference type="PANTHER" id="PTHR23135:SF4">
    <property type="entry name" value="UDP-N-ACETYLMURAMOYL-L-ALANYL-D-GLUTAMATE--2,6-DIAMINOPIMELATE LIGASE MURE HOMOLOG, CHLOROPLASTIC"/>
    <property type="match status" value="1"/>
</dbReference>
<sequence length="501" mass="54809">MKLSKITSNLRCAITGDKDVEVLGITNDTRKVQAGWAFVAIKGYSTDGHKFIPQALENGASVVIVDRDFKGELPVTTVTVKDSRKALAKLSMEFYGHPTEKLRVIGVTGTNGKTTVTNLINEMLESRGHKTGLFGTNNYKVIDKIIDAPTTTPESFQIQKMCSEILDGGGEYATMEVSSHAVVTKRIYGTDYDIGVFTNLTQDHLDFHKTMDEYKHAKGRFFTSLGTGASKGGKTKVAIINNDDKHAEYFQSVTLTDVVTYGIYNQNSDIIAKEITMSSQGSSFILETWMGSIDIKTSLTGEFNVYNCLAAITVALVEGFTLSEIKNAMAKLVGVPGRFELVKSDQGFSVVVDYAHTPDGLSNVLKTAKEITAGKLITVFGCGGERDAEKRPIMAEVAERYSDFIVITNDNPRSEDTGKIAEEIVKGLSTSANYKVILSRKEAIEQALNIASAKDTVIVAGKGHENYQILADKTIDFDDKLIVEEILRSMKKHEDNSEGII</sequence>
<comment type="catalytic activity">
    <reaction evidence="8">
        <text>UDP-N-acetyl-alpha-D-muramoyl-L-alanyl-D-glutamate + meso-2,6-diaminopimelate + ATP = UDP-N-acetyl-alpha-D-muramoyl-L-alanyl-gamma-D-glutamyl-meso-2,6-diaminopimelate + ADP + phosphate + H(+)</text>
        <dbReference type="Rhea" id="RHEA:23676"/>
        <dbReference type="ChEBI" id="CHEBI:15378"/>
        <dbReference type="ChEBI" id="CHEBI:30616"/>
        <dbReference type="ChEBI" id="CHEBI:43474"/>
        <dbReference type="ChEBI" id="CHEBI:57791"/>
        <dbReference type="ChEBI" id="CHEBI:83900"/>
        <dbReference type="ChEBI" id="CHEBI:83905"/>
        <dbReference type="ChEBI" id="CHEBI:456216"/>
        <dbReference type="EC" id="6.3.2.13"/>
    </reaction>
</comment>
<feature type="domain" description="Mur ligase N-terminal catalytic" evidence="10">
    <location>
        <begin position="24"/>
        <end position="95"/>
    </location>
</feature>
<keyword evidence="8" id="KW-0067">ATP-binding</keyword>
<dbReference type="PANTHER" id="PTHR23135">
    <property type="entry name" value="MUR LIGASE FAMILY MEMBER"/>
    <property type="match status" value="1"/>
</dbReference>
<keyword evidence="7 8" id="KW-0961">Cell wall biogenesis/degradation</keyword>
<dbReference type="InterPro" id="IPR035911">
    <property type="entry name" value="MurE/MurF_N"/>
</dbReference>
<keyword evidence="8" id="KW-0460">Magnesium</keyword>
<dbReference type="EC" id="6.3.2.13" evidence="8"/>
<evidence type="ECO:0000259" key="10">
    <source>
        <dbReference type="Pfam" id="PF01225"/>
    </source>
</evidence>
<comment type="caution">
    <text evidence="8">Lacks conserved residue(s) required for the propagation of feature annotation.</text>
</comment>
<name>A0AAU8HQ80_9FIRM</name>
<comment type="subcellular location">
    <subcellularLocation>
        <location evidence="8 9">Cytoplasm</location>
    </subcellularLocation>
</comment>
<comment type="function">
    <text evidence="8">Catalyzes the addition of meso-diaminopimelic acid to the nucleotide precursor UDP-N-acetylmuramoyl-L-alanyl-D-glutamate (UMAG) in the biosynthesis of bacterial cell-wall peptidoglycan.</text>
</comment>
<dbReference type="NCBIfam" id="NF001126">
    <property type="entry name" value="PRK00139.1-4"/>
    <property type="match status" value="1"/>
</dbReference>
<dbReference type="InterPro" id="IPR036615">
    <property type="entry name" value="Mur_ligase_C_dom_sf"/>
</dbReference>
<dbReference type="GO" id="GO:0008360">
    <property type="term" value="P:regulation of cell shape"/>
    <property type="evidence" value="ECO:0007669"/>
    <property type="project" value="UniProtKB-KW"/>
</dbReference>
<keyword evidence="5 8" id="KW-0573">Peptidoglycan synthesis</keyword>
<dbReference type="InterPro" id="IPR036565">
    <property type="entry name" value="Mur-like_cat_sf"/>
</dbReference>
<evidence type="ECO:0000256" key="4">
    <source>
        <dbReference type="ARBA" id="ARBA00022960"/>
    </source>
</evidence>
<dbReference type="GO" id="GO:0000287">
    <property type="term" value="F:magnesium ion binding"/>
    <property type="evidence" value="ECO:0007669"/>
    <property type="project" value="UniProtKB-UniRule"/>
</dbReference>
<feature type="binding site" evidence="8">
    <location>
        <position position="186"/>
    </location>
    <ligand>
        <name>UDP-N-acetyl-alpha-D-muramoyl-L-alanyl-D-glutamate</name>
        <dbReference type="ChEBI" id="CHEBI:83900"/>
    </ligand>
</feature>
<evidence type="ECO:0000256" key="9">
    <source>
        <dbReference type="RuleBase" id="RU004135"/>
    </source>
</evidence>
<keyword evidence="8" id="KW-0963">Cytoplasm</keyword>
<organism evidence="13">
    <name type="scientific">Proteinivorax hydrogeniformans</name>
    <dbReference type="NCBI Taxonomy" id="1826727"/>
    <lineage>
        <taxon>Bacteria</taxon>
        <taxon>Bacillati</taxon>
        <taxon>Bacillota</taxon>
        <taxon>Clostridia</taxon>
        <taxon>Eubacteriales</taxon>
        <taxon>Proteinivoracaceae</taxon>
        <taxon>Proteinivorax</taxon>
    </lineage>
</organism>
<dbReference type="SUPFAM" id="SSF63418">
    <property type="entry name" value="MurE/MurF N-terminal domain"/>
    <property type="match status" value="1"/>
</dbReference>
<dbReference type="InterPro" id="IPR005761">
    <property type="entry name" value="UDP-N-AcMur-Glu-dNH2Pim_ligase"/>
</dbReference>
<feature type="binding site" evidence="8">
    <location>
        <position position="29"/>
    </location>
    <ligand>
        <name>UDP-N-acetyl-alpha-D-muramoyl-L-alanyl-D-glutamate</name>
        <dbReference type="ChEBI" id="CHEBI:83900"/>
    </ligand>
</feature>
<feature type="short sequence motif" description="Meso-diaminopimelate recognition motif" evidence="8">
    <location>
        <begin position="410"/>
        <end position="413"/>
    </location>
</feature>
<dbReference type="GO" id="GO:0008765">
    <property type="term" value="F:UDP-N-acetylmuramoylalanyl-D-glutamate-2,6-diaminopimelate ligase activity"/>
    <property type="evidence" value="ECO:0007669"/>
    <property type="project" value="UniProtKB-UniRule"/>
</dbReference>
<protein>
    <recommendedName>
        <fullName evidence="8">UDP-N-acetylmuramoyl-L-alanyl-D-glutamate--2,6-diaminopimelate ligase</fullName>
        <ecNumber evidence="8">6.3.2.13</ecNumber>
    </recommendedName>
    <alternativeName>
        <fullName evidence="8">Meso-A2pm-adding enzyme</fullName>
    </alternativeName>
    <alternativeName>
        <fullName evidence="8">Meso-diaminopimelate-adding enzyme</fullName>
    </alternativeName>
    <alternativeName>
        <fullName evidence="8">UDP-MurNAc-L-Ala-D-Glu:meso-diaminopimelate ligase</fullName>
    </alternativeName>
    <alternativeName>
        <fullName evidence="8">UDP-MurNAc-tripeptide synthetase</fullName>
    </alternativeName>
    <alternativeName>
        <fullName evidence="8">UDP-N-acetylmuramyl-tripeptide synthetase</fullName>
    </alternativeName>
</protein>
<feature type="binding site" evidence="8">
    <location>
        <begin position="410"/>
        <end position="413"/>
    </location>
    <ligand>
        <name>meso-2,6-diaminopimelate</name>
        <dbReference type="ChEBI" id="CHEBI:57791"/>
    </ligand>
</feature>
<comment type="PTM">
    <text evidence="8">Carboxylation is probably crucial for Mg(2+) binding and, consequently, for the gamma-phosphate positioning of ATP.</text>
</comment>
<feature type="modified residue" description="N6-carboxylysine" evidence="8">
    <location>
        <position position="218"/>
    </location>
</feature>
<dbReference type="Pfam" id="PF01225">
    <property type="entry name" value="Mur_ligase"/>
    <property type="match status" value="1"/>
</dbReference>
<dbReference type="GO" id="GO:0005524">
    <property type="term" value="F:ATP binding"/>
    <property type="evidence" value="ECO:0007669"/>
    <property type="project" value="UniProtKB-UniRule"/>
</dbReference>
<dbReference type="SUPFAM" id="SSF53623">
    <property type="entry name" value="MurD-like peptide ligases, catalytic domain"/>
    <property type="match status" value="1"/>
</dbReference>
<feature type="binding site" evidence="8">
    <location>
        <position position="461"/>
    </location>
    <ligand>
        <name>meso-2,6-diaminopimelate</name>
        <dbReference type="ChEBI" id="CHEBI:57791"/>
    </ligand>
</feature>
<feature type="binding site" evidence="8">
    <location>
        <begin position="109"/>
        <end position="115"/>
    </location>
    <ligand>
        <name>ATP</name>
        <dbReference type="ChEBI" id="CHEBI:30616"/>
    </ligand>
</feature>
<dbReference type="Pfam" id="PF08245">
    <property type="entry name" value="Mur_ligase_M"/>
    <property type="match status" value="1"/>
</dbReference>
<evidence type="ECO:0000256" key="7">
    <source>
        <dbReference type="ARBA" id="ARBA00023316"/>
    </source>
</evidence>
<evidence type="ECO:0000256" key="8">
    <source>
        <dbReference type="HAMAP-Rule" id="MF_00208"/>
    </source>
</evidence>
<dbReference type="Pfam" id="PF02875">
    <property type="entry name" value="Mur_ligase_C"/>
    <property type="match status" value="1"/>
</dbReference>
<accession>A0AAU8HQ80</accession>
<evidence type="ECO:0000313" key="13">
    <source>
        <dbReference type="EMBL" id="XCI27630.1"/>
    </source>
</evidence>
<dbReference type="Gene3D" id="3.40.1190.10">
    <property type="entry name" value="Mur-like, catalytic domain"/>
    <property type="match status" value="1"/>
</dbReference>
<dbReference type="NCBIfam" id="TIGR01085">
    <property type="entry name" value="murE"/>
    <property type="match status" value="1"/>
</dbReference>
<gene>
    <name evidence="8" type="primary">murE</name>
    <name evidence="13" type="ORF">PRVXH_001537</name>
</gene>
<dbReference type="GO" id="GO:0005737">
    <property type="term" value="C:cytoplasm"/>
    <property type="evidence" value="ECO:0007669"/>
    <property type="project" value="UniProtKB-SubCell"/>
</dbReference>
<dbReference type="GO" id="GO:0071555">
    <property type="term" value="P:cell wall organization"/>
    <property type="evidence" value="ECO:0007669"/>
    <property type="project" value="UniProtKB-KW"/>
</dbReference>
<feature type="domain" description="Mur ligase central" evidence="12">
    <location>
        <begin position="107"/>
        <end position="315"/>
    </location>
</feature>
<keyword evidence="6 8" id="KW-0131">Cell cycle</keyword>
<keyword evidence="3 8" id="KW-0132">Cell division</keyword>
<feature type="domain" description="Mur ligase C-terminal" evidence="11">
    <location>
        <begin position="337"/>
        <end position="463"/>
    </location>
</feature>
<evidence type="ECO:0000256" key="1">
    <source>
        <dbReference type="ARBA" id="ARBA00004752"/>
    </source>
</evidence>
<evidence type="ECO:0000256" key="5">
    <source>
        <dbReference type="ARBA" id="ARBA00022984"/>
    </source>
</evidence>
<dbReference type="InterPro" id="IPR013221">
    <property type="entry name" value="Mur_ligase_cen"/>
</dbReference>
<evidence type="ECO:0000259" key="11">
    <source>
        <dbReference type="Pfam" id="PF02875"/>
    </source>
</evidence>
<keyword evidence="8 13" id="KW-0436">Ligase</keyword>
<feature type="binding site" evidence="8">
    <location>
        <position position="465"/>
    </location>
    <ligand>
        <name>meso-2,6-diaminopimelate</name>
        <dbReference type="ChEBI" id="CHEBI:57791"/>
    </ligand>
</feature>
<comment type="cofactor">
    <cofactor evidence="8">
        <name>Mg(2+)</name>
        <dbReference type="ChEBI" id="CHEBI:18420"/>
    </cofactor>
</comment>
<proteinExistence type="inferred from homology"/>
<evidence type="ECO:0000256" key="3">
    <source>
        <dbReference type="ARBA" id="ARBA00022618"/>
    </source>
</evidence>
<dbReference type="SUPFAM" id="SSF53244">
    <property type="entry name" value="MurD-like peptide ligases, peptide-binding domain"/>
    <property type="match status" value="1"/>
</dbReference>
<dbReference type="EMBL" id="CP159485">
    <property type="protein sequence ID" value="XCI27630.1"/>
    <property type="molecule type" value="Genomic_DNA"/>
</dbReference>
<dbReference type="InterPro" id="IPR004101">
    <property type="entry name" value="Mur_ligase_C"/>
</dbReference>
<reference evidence="13" key="2">
    <citation type="submission" date="2024-06" db="EMBL/GenBank/DDBJ databases">
        <authorList>
            <person name="Petrova K.O."/>
            <person name="Toshchakov S.V."/>
            <person name="Boltjanskaja Y.V."/>
            <person name="Kevbrin V.V."/>
        </authorList>
    </citation>
    <scope>NUCLEOTIDE SEQUENCE</scope>
    <source>
        <strain evidence="13">Z-710</strain>
    </source>
</reference>
<dbReference type="Gene3D" id="3.40.1390.10">
    <property type="entry name" value="MurE/MurF, N-terminal domain"/>
    <property type="match status" value="1"/>
</dbReference>
<feature type="binding site" evidence="8">
    <location>
        <position position="386"/>
    </location>
    <ligand>
        <name>meso-2,6-diaminopimelate</name>
        <dbReference type="ChEBI" id="CHEBI:57791"/>
    </ligand>
</feature>
<feature type="binding site" evidence="8">
    <location>
        <begin position="151"/>
        <end position="152"/>
    </location>
    <ligand>
        <name>UDP-N-acetyl-alpha-D-muramoyl-L-alanyl-D-glutamate</name>
        <dbReference type="ChEBI" id="CHEBI:83900"/>
    </ligand>
</feature>
<dbReference type="NCBIfam" id="NF001124">
    <property type="entry name" value="PRK00139.1-2"/>
    <property type="match status" value="1"/>
</dbReference>
<dbReference type="GO" id="GO:0009252">
    <property type="term" value="P:peptidoglycan biosynthetic process"/>
    <property type="evidence" value="ECO:0007669"/>
    <property type="project" value="UniProtKB-UniRule"/>
</dbReference>
<dbReference type="AlphaFoldDB" id="A0AAU8HQ80"/>
<dbReference type="RefSeq" id="WP_353892208.1">
    <property type="nucleotide sequence ID" value="NZ_CP159485.1"/>
</dbReference>
<comment type="similarity">
    <text evidence="2 8">Belongs to the MurCDEF family. MurE subfamily.</text>
</comment>
<evidence type="ECO:0000256" key="6">
    <source>
        <dbReference type="ARBA" id="ARBA00023306"/>
    </source>
</evidence>
<dbReference type="HAMAP" id="MF_00208">
    <property type="entry name" value="MurE"/>
    <property type="match status" value="1"/>
</dbReference>
<dbReference type="GO" id="GO:0051301">
    <property type="term" value="P:cell division"/>
    <property type="evidence" value="ECO:0007669"/>
    <property type="project" value="UniProtKB-KW"/>
</dbReference>
<dbReference type="Gene3D" id="3.90.190.20">
    <property type="entry name" value="Mur ligase, C-terminal domain"/>
    <property type="match status" value="1"/>
</dbReference>